<dbReference type="PANTHER" id="PTHR12110:SF41">
    <property type="entry name" value="INOSOSE DEHYDRATASE"/>
    <property type="match status" value="1"/>
</dbReference>
<dbReference type="AlphaFoldDB" id="A0A9D1DPP2"/>
<dbReference type="PANTHER" id="PTHR12110">
    <property type="entry name" value="HYDROXYPYRUVATE ISOMERASE"/>
    <property type="match status" value="1"/>
</dbReference>
<dbReference type="GO" id="GO:0016853">
    <property type="term" value="F:isomerase activity"/>
    <property type="evidence" value="ECO:0007669"/>
    <property type="project" value="UniProtKB-KW"/>
</dbReference>
<dbReference type="InterPro" id="IPR036237">
    <property type="entry name" value="Xyl_isomerase-like_sf"/>
</dbReference>
<accession>A0A9D1DPP2</accession>
<evidence type="ECO:0000313" key="2">
    <source>
        <dbReference type="EMBL" id="HIR56772.1"/>
    </source>
</evidence>
<proteinExistence type="predicted"/>
<name>A0A9D1DPP2_9FIRM</name>
<dbReference type="InterPro" id="IPR013022">
    <property type="entry name" value="Xyl_isomerase-like_TIM-brl"/>
</dbReference>
<dbReference type="Pfam" id="PF01261">
    <property type="entry name" value="AP_endonuc_2"/>
    <property type="match status" value="1"/>
</dbReference>
<evidence type="ECO:0000259" key="1">
    <source>
        <dbReference type="Pfam" id="PF01261"/>
    </source>
</evidence>
<dbReference type="SUPFAM" id="SSF51658">
    <property type="entry name" value="Xylose isomerase-like"/>
    <property type="match status" value="1"/>
</dbReference>
<gene>
    <name evidence="2" type="ORF">IAA54_03820</name>
</gene>
<dbReference type="Gene3D" id="3.20.20.150">
    <property type="entry name" value="Divalent-metal-dependent TIM barrel enzymes"/>
    <property type="match status" value="1"/>
</dbReference>
<feature type="domain" description="Xylose isomerase-like TIM barrel" evidence="1">
    <location>
        <begin position="26"/>
        <end position="232"/>
    </location>
</feature>
<comment type="caution">
    <text evidence="2">The sequence shown here is derived from an EMBL/GenBank/DDBJ whole genome shotgun (WGS) entry which is preliminary data.</text>
</comment>
<keyword evidence="2" id="KW-0413">Isomerase</keyword>
<reference evidence="2" key="2">
    <citation type="journal article" date="2021" name="PeerJ">
        <title>Extensive microbial diversity within the chicken gut microbiome revealed by metagenomics and culture.</title>
        <authorList>
            <person name="Gilroy R."/>
            <person name="Ravi A."/>
            <person name="Getino M."/>
            <person name="Pursley I."/>
            <person name="Horton D.L."/>
            <person name="Alikhan N.F."/>
            <person name="Baker D."/>
            <person name="Gharbi K."/>
            <person name="Hall N."/>
            <person name="Watson M."/>
            <person name="Adriaenssens E.M."/>
            <person name="Foster-Nyarko E."/>
            <person name="Jarju S."/>
            <person name="Secka A."/>
            <person name="Antonio M."/>
            <person name="Oren A."/>
            <person name="Chaudhuri R.R."/>
            <person name="La Ragione R."/>
            <person name="Hildebrand F."/>
            <person name="Pallen M.J."/>
        </authorList>
    </citation>
    <scope>NUCLEOTIDE SEQUENCE</scope>
    <source>
        <strain evidence="2">ChiSjej1B19-7085</strain>
    </source>
</reference>
<dbReference type="Proteomes" id="UP000886785">
    <property type="component" value="Unassembled WGS sequence"/>
</dbReference>
<evidence type="ECO:0000313" key="3">
    <source>
        <dbReference type="Proteomes" id="UP000886785"/>
    </source>
</evidence>
<protein>
    <submittedName>
        <fullName evidence="2">Sugar phosphate isomerase/epimerase</fullName>
    </submittedName>
</protein>
<organism evidence="2 3">
    <name type="scientific">Candidatus Gallacutalibacter pullicola</name>
    <dbReference type="NCBI Taxonomy" id="2840830"/>
    <lineage>
        <taxon>Bacteria</taxon>
        <taxon>Bacillati</taxon>
        <taxon>Bacillota</taxon>
        <taxon>Clostridia</taxon>
        <taxon>Eubacteriales</taxon>
        <taxon>Candidatus Gallacutalibacter</taxon>
    </lineage>
</organism>
<reference evidence="2" key="1">
    <citation type="submission" date="2020-10" db="EMBL/GenBank/DDBJ databases">
        <authorList>
            <person name="Gilroy R."/>
        </authorList>
    </citation>
    <scope>NUCLEOTIDE SEQUENCE</scope>
    <source>
        <strain evidence="2">ChiSjej1B19-7085</strain>
    </source>
</reference>
<dbReference type="EMBL" id="DVHF01000043">
    <property type="protein sequence ID" value="HIR56772.1"/>
    <property type="molecule type" value="Genomic_DNA"/>
</dbReference>
<dbReference type="InterPro" id="IPR050312">
    <property type="entry name" value="IolE/XylAMocC-like"/>
</dbReference>
<sequence length="286" mass="32292">MKKGMIGIQMSTIKSTIAERGVYDTLAACADLGYHCVEVSQLPMTAENVDGLRRASENFDIQIAANSAALEPAKAPSGETLATDFDKIVSDCKTLNCSMLRIGMLPFHCMGSFDKTLDFAKRADEMAEKLAEQGIDLYYHNHHIEFVKYDGQYLLDIIKDNTKRLGFELDTHWIHRGGEDPVPFIKKYAGRIRLLHLKDYRIGELKLPDGPFDPKTFFAAFTGIVEFAELGRGSLKIKDCIEAGLEGGSEYFLIEQDDTYGLDPLESLKISRDYLYEIGYKDWFQR</sequence>